<organism evidence="2 3">
    <name type="scientific">Streptomyces corchorusii</name>
    <name type="common">Streptomyces chibaensis</name>
    <dbReference type="NCBI Taxonomy" id="1903"/>
    <lineage>
        <taxon>Bacteria</taxon>
        <taxon>Bacillati</taxon>
        <taxon>Actinomycetota</taxon>
        <taxon>Actinomycetes</taxon>
        <taxon>Kitasatosporales</taxon>
        <taxon>Streptomycetaceae</taxon>
        <taxon>Streptomyces</taxon>
    </lineage>
</organism>
<sequence>MIAHRIKKAAASIGVVTAVTLGVALGTAGAAHADTRMSSYSSQGECQSVANWYNANVSGYFYCNRDVQGVWWLWAGK</sequence>
<comment type="caution">
    <text evidence="2">The sequence shown here is derived from an EMBL/GenBank/DDBJ whole genome shotgun (WGS) entry which is preliminary data.</text>
</comment>
<keyword evidence="3" id="KW-1185">Reference proteome</keyword>
<dbReference type="RefSeq" id="WP_059267360.1">
    <property type="nucleotide sequence ID" value="NZ_KQ948393.1"/>
</dbReference>
<dbReference type="Proteomes" id="UP000053398">
    <property type="component" value="Unassembled WGS sequence"/>
</dbReference>
<protein>
    <submittedName>
        <fullName evidence="2">Uncharacterized protein</fullName>
    </submittedName>
</protein>
<gene>
    <name evidence="2" type="ORF">AQJ11_44825</name>
</gene>
<proteinExistence type="predicted"/>
<dbReference type="EMBL" id="LMWP01000086">
    <property type="protein sequence ID" value="KUN13349.1"/>
    <property type="molecule type" value="Genomic_DNA"/>
</dbReference>
<evidence type="ECO:0000313" key="3">
    <source>
        <dbReference type="Proteomes" id="UP000053398"/>
    </source>
</evidence>
<dbReference type="AlphaFoldDB" id="A0A117Q7S3"/>
<keyword evidence="1" id="KW-0732">Signal</keyword>
<evidence type="ECO:0000256" key="1">
    <source>
        <dbReference type="SAM" id="SignalP"/>
    </source>
</evidence>
<accession>A0A117Q7S3</accession>
<reference evidence="2 3" key="1">
    <citation type="submission" date="2015-10" db="EMBL/GenBank/DDBJ databases">
        <title>Draft genome sequence of Streptomyces corchorusii DSM 40340, type strain for the species Streptomyces corchorusii.</title>
        <authorList>
            <person name="Ruckert C."/>
            <person name="Winkler A."/>
            <person name="Kalinowski J."/>
            <person name="Kampfer P."/>
            <person name="Glaeser S."/>
        </authorList>
    </citation>
    <scope>NUCLEOTIDE SEQUENCE [LARGE SCALE GENOMIC DNA]</scope>
    <source>
        <strain evidence="2 3">DSM 40340</strain>
    </source>
</reference>
<feature type="chain" id="PRO_5007154046" evidence="1">
    <location>
        <begin position="34"/>
        <end position="77"/>
    </location>
</feature>
<feature type="signal peptide" evidence="1">
    <location>
        <begin position="1"/>
        <end position="33"/>
    </location>
</feature>
<name>A0A117Q7S3_STRCK</name>
<evidence type="ECO:0000313" key="2">
    <source>
        <dbReference type="EMBL" id="KUN13349.1"/>
    </source>
</evidence>